<proteinExistence type="predicted"/>
<gene>
    <name evidence="2" type="ORF">HRE59_04340</name>
    <name evidence="1" type="ORF">HRJ33_03305</name>
</gene>
<dbReference type="EMBL" id="CP054134">
    <property type="protein sequence ID" value="QLL98252.1"/>
    <property type="molecule type" value="Genomic_DNA"/>
</dbReference>
<dbReference type="Proteomes" id="UP000510746">
    <property type="component" value="Chromosome"/>
</dbReference>
<sequence length="75" mass="8517">MRRVRGLDVEVKKDDTGGFVSVDWHCPYCGGYNAGLYFTTKSDVLEYSFEVDHECCDCGETVIIECEDATVNYFD</sequence>
<dbReference type="EMBL" id="CP054135">
    <property type="protein sequence ID" value="QLL96256.1"/>
    <property type="molecule type" value="Genomic_DNA"/>
</dbReference>
<evidence type="ECO:0000313" key="3">
    <source>
        <dbReference type="Proteomes" id="UP000510746"/>
    </source>
</evidence>
<reference evidence="2 4" key="1">
    <citation type="submission" date="2020-05" db="EMBL/GenBank/DDBJ databases">
        <title>A novel sialic acid binding adhesin present in multiple species contributes to the pathogenesis of Infective endocarditis.</title>
        <authorList>
            <person name="Gaytan M.O."/>
            <person name="Singh A.K."/>
            <person name="Woodiga S.A."/>
            <person name="Patel S.A."/>
            <person name="Ann S.-S."/>
            <person name="Vera-Ponce de Leon A."/>
            <person name="McGrath S."/>
            <person name="Miller A."/>
            <person name="Bush J."/>
            <person name="van der Linden M."/>
            <person name="Magrini V."/>
            <person name="Wilson R.K."/>
            <person name="Kitten T."/>
            <person name="King S.J."/>
        </authorList>
    </citation>
    <scope>NUCLEOTIDE SEQUENCE [LARGE SCALE GENOMIC DNA]</scope>
    <source>
        <strain evidence="2 4">SN51445</strain>
    </source>
</reference>
<evidence type="ECO:0000313" key="4">
    <source>
        <dbReference type="Proteomes" id="UP000510865"/>
    </source>
</evidence>
<dbReference type="Proteomes" id="UP000510865">
    <property type="component" value="Chromosome"/>
</dbReference>
<evidence type="ECO:0000313" key="1">
    <source>
        <dbReference type="EMBL" id="QLL96256.1"/>
    </source>
</evidence>
<evidence type="ECO:0008006" key="5">
    <source>
        <dbReference type="Google" id="ProtNLM"/>
    </source>
</evidence>
<accession>A0A7H9FIE3</accession>
<reference evidence="1 3" key="2">
    <citation type="submission" date="2020-05" db="EMBL/GenBank/DDBJ databases">
        <title>A novel sialic acid binding adhesin present in multiple species contributes to the pathogenesis of Infective endocarditis.</title>
        <authorList>
            <person name="Gaytan M.O."/>
            <person name="Singh A.K."/>
            <person name="Woodiga S.A."/>
            <person name="Patel S.A."/>
            <person name="Ann S.-S."/>
            <person name="Vera Ponce de Leon A."/>
            <person name="McGrath S."/>
            <person name="Miller A."/>
            <person name="Bush J."/>
            <person name="van der Linden M."/>
            <person name="Magrini V."/>
            <person name="Wilson R.K."/>
            <person name="Kitten T."/>
            <person name="King S.J."/>
        </authorList>
    </citation>
    <scope>NUCLEOTIDE SEQUENCE [LARGE SCALE GENOMIC DNA]</scope>
    <source>
        <strain evidence="1 3">ATCC 10557</strain>
    </source>
</reference>
<organism evidence="2 4">
    <name type="scientific">Streptococcus oralis subsp. oralis</name>
    <dbReference type="NCBI Taxonomy" id="1891914"/>
    <lineage>
        <taxon>Bacteria</taxon>
        <taxon>Bacillati</taxon>
        <taxon>Bacillota</taxon>
        <taxon>Bacilli</taxon>
        <taxon>Lactobacillales</taxon>
        <taxon>Streptococcaceae</taxon>
        <taxon>Streptococcus</taxon>
    </lineage>
</organism>
<protein>
    <recommendedName>
        <fullName evidence="5">CPXCG motif-containing cysteine-rich protein</fullName>
    </recommendedName>
</protein>
<dbReference type="AlphaFoldDB" id="A0A7H9FIE3"/>
<dbReference type="RefSeq" id="WP_001255330.1">
    <property type="nucleotide sequence ID" value="NZ_CP054134.1"/>
</dbReference>
<name>A0A7H9FIE3_STROR</name>
<evidence type="ECO:0000313" key="2">
    <source>
        <dbReference type="EMBL" id="QLL98252.1"/>
    </source>
</evidence>